<evidence type="ECO:0000313" key="1">
    <source>
        <dbReference type="Proteomes" id="UP000887580"/>
    </source>
</evidence>
<organism evidence="1 2">
    <name type="scientific">Panagrolaimus sp. PS1159</name>
    <dbReference type="NCBI Taxonomy" id="55785"/>
    <lineage>
        <taxon>Eukaryota</taxon>
        <taxon>Metazoa</taxon>
        <taxon>Ecdysozoa</taxon>
        <taxon>Nematoda</taxon>
        <taxon>Chromadorea</taxon>
        <taxon>Rhabditida</taxon>
        <taxon>Tylenchina</taxon>
        <taxon>Panagrolaimomorpha</taxon>
        <taxon>Panagrolaimoidea</taxon>
        <taxon>Panagrolaimidae</taxon>
        <taxon>Panagrolaimus</taxon>
    </lineage>
</organism>
<name>A0AC35FMB7_9BILA</name>
<evidence type="ECO:0000313" key="2">
    <source>
        <dbReference type="WBParaSite" id="PS1159_v2.g18918.t1"/>
    </source>
</evidence>
<reference evidence="2" key="1">
    <citation type="submission" date="2022-11" db="UniProtKB">
        <authorList>
            <consortium name="WormBaseParasite"/>
        </authorList>
    </citation>
    <scope>IDENTIFICATION</scope>
</reference>
<accession>A0AC35FMB7</accession>
<dbReference type="WBParaSite" id="PS1159_v2.g18918.t1">
    <property type="protein sequence ID" value="PS1159_v2.g18918.t1"/>
    <property type="gene ID" value="PS1159_v2.g18918"/>
</dbReference>
<proteinExistence type="predicted"/>
<sequence>MTIFFPLFNDDNVEDDEDVHDYEGDGGVD</sequence>
<protein>
    <submittedName>
        <fullName evidence="2">Uncharacterized protein</fullName>
    </submittedName>
</protein>
<dbReference type="Proteomes" id="UP000887580">
    <property type="component" value="Unplaced"/>
</dbReference>